<protein>
    <recommendedName>
        <fullName evidence="4">F-box domain-containing protein</fullName>
    </recommendedName>
</protein>
<dbReference type="EMBL" id="NHMM01000002">
    <property type="protein sequence ID" value="OUT22949.1"/>
    <property type="molecule type" value="Genomic_DNA"/>
</dbReference>
<evidence type="ECO:0008006" key="4">
    <source>
        <dbReference type="Google" id="ProtNLM"/>
    </source>
</evidence>
<evidence type="ECO:0000256" key="1">
    <source>
        <dbReference type="SAM" id="MobiDB-lite"/>
    </source>
</evidence>
<feature type="compositionally biased region" description="Basic and acidic residues" evidence="1">
    <location>
        <begin position="493"/>
        <end position="505"/>
    </location>
</feature>
<evidence type="ECO:0000313" key="2">
    <source>
        <dbReference type="EMBL" id="OUT22949.1"/>
    </source>
</evidence>
<comment type="caution">
    <text evidence="2">The sequence shown here is derived from an EMBL/GenBank/DDBJ whole genome shotgun (WGS) entry which is preliminary data.</text>
</comment>
<dbReference type="CDD" id="cd09917">
    <property type="entry name" value="F-box_SF"/>
    <property type="match status" value="1"/>
</dbReference>
<sequence length="597" mass="70316">MGFLVPGVRFIHDKKRKGRQNKPCSNLVYTNENKIFNRRYPNELFLQHTDKLARIYRGFIRMSKSTRNVNGIVKFKNLEYFRRRLEEYIILVQELENFSHEKFRLPIPKSDAIDLLRKIITMQGMDLLERVNENMKNHKVPPLEARLSRNLELIEGGCILFNKFLSHGLTVEIKKKESITPVLSDQVQKSKKIQELNKRQFTNKRQDPKVNLFDELLYSQRKITELPDEILVKIISYSNNVNNISMVSKFFHNFIMSHLEFISFEVIANKYTHRYKLTKDTDGGDPYSNDEHHLLNSHNIKVHEAEHSEMETRALISSDFKRDVNGNFILTRYKDKNNLIVLSSGVFDTPFLTYQIYKSLKVDHVIPVSAWQDLQERYNTELSKLAKPTDRISKMAFQQFWNETAINMPYMNQFNPGSLEMIKNGTYVDKLRIILDLMVSKTRFTNDLEDILFFITSLIVQVESDQVDDAMDSCIVPFDILKQYSIYHLRQNRSETEGEDQRQEANEVGNDNNANRRSDDEYWNELTLKNPYFYAYLKNTANEELEYEFCRVFYRSGIENNVQFWTGLKNMGEMDLIEELIERNIAPSPFILTLLAG</sequence>
<dbReference type="AlphaFoldDB" id="A0A1Z8JQU6"/>
<evidence type="ECO:0000313" key="3">
    <source>
        <dbReference type="Proteomes" id="UP000195871"/>
    </source>
</evidence>
<dbReference type="Proteomes" id="UP000195871">
    <property type="component" value="Unassembled WGS sequence"/>
</dbReference>
<organism evidence="2 3">
    <name type="scientific">Pichia kudriavzevii</name>
    <name type="common">Yeast</name>
    <name type="synonym">Issatchenkia orientalis</name>
    <dbReference type="NCBI Taxonomy" id="4909"/>
    <lineage>
        <taxon>Eukaryota</taxon>
        <taxon>Fungi</taxon>
        <taxon>Dikarya</taxon>
        <taxon>Ascomycota</taxon>
        <taxon>Saccharomycotina</taxon>
        <taxon>Pichiomycetes</taxon>
        <taxon>Pichiales</taxon>
        <taxon>Pichiaceae</taxon>
        <taxon>Pichia</taxon>
    </lineage>
</organism>
<name>A0A1Z8JQU6_PICKU</name>
<accession>A0A1Z8JQU6</accession>
<dbReference type="VEuPathDB" id="FungiDB:C5L36_0A00600"/>
<reference evidence="2 3" key="1">
    <citation type="submission" date="2017-05" db="EMBL/GenBank/DDBJ databases">
        <title>The Genome Sequence of Candida krusei Ckrusei653.</title>
        <authorList>
            <person name="Cuomo C."/>
            <person name="Forche A."/>
            <person name="Young S."/>
            <person name="Abouelleil A."/>
            <person name="Cao P."/>
            <person name="Chapman S."/>
            <person name="Cusick C."/>
            <person name="Shea T."/>
            <person name="Nusbaum C."/>
            <person name="Birren B."/>
        </authorList>
    </citation>
    <scope>NUCLEOTIDE SEQUENCE [LARGE SCALE GENOMIC DNA]</scope>
    <source>
        <strain evidence="2 3">Ckrusei653</strain>
    </source>
</reference>
<gene>
    <name evidence="2" type="ORF">CAS74_001250</name>
</gene>
<feature type="region of interest" description="Disordered" evidence="1">
    <location>
        <begin position="493"/>
        <end position="518"/>
    </location>
</feature>
<proteinExistence type="predicted"/>